<sequence length="267" mass="29752">MAVLLVAFLSTVVLHSVSAGGAYCAKTARARAAALGLDYPGVRGAPDLHGAAPFRRHPSTVPLRPNLYGNYDPDLAENEPNIPYYRPEYPGLRSSDGRAHKQAYPQTSESTFSYGTYDPVQSEYATKQLLSFPRGLPVRNHDEVKQVSPPTWASAPKLLPFVYNEHDNVFDASVPNRHAMSFSSLALPQIRAYGANQRGLTGHSLGRVAPVLGFSNFNNQPHIRAMSRRGPMFVRWPRPWFSPDYAQLQQRNFNVKQFVQGNTFPRL</sequence>
<dbReference type="AlphaFoldDB" id="A0A6G1PPF0"/>
<protein>
    <submittedName>
        <fullName evidence="2">Uncharacterized protein</fullName>
    </submittedName>
</protein>
<feature type="chain" id="PRO_5026306692" evidence="1">
    <location>
        <begin position="20"/>
        <end position="267"/>
    </location>
</feature>
<keyword evidence="3" id="KW-1185">Reference proteome</keyword>
<dbReference type="EMBL" id="CM015718">
    <property type="protein sequence ID" value="KAF3692180.1"/>
    <property type="molecule type" value="Genomic_DNA"/>
</dbReference>
<name>A0A6G1PPF0_CHAAH</name>
<evidence type="ECO:0000313" key="2">
    <source>
        <dbReference type="EMBL" id="KAF3692180.1"/>
    </source>
</evidence>
<keyword evidence="1" id="KW-0732">Signal</keyword>
<reference evidence="2 3" key="1">
    <citation type="submission" date="2019-02" db="EMBL/GenBank/DDBJ databases">
        <title>Opniocepnalus argus genome.</title>
        <authorList>
            <person name="Zhou C."/>
            <person name="Xiao S."/>
        </authorList>
    </citation>
    <scope>NUCLEOTIDE SEQUENCE [LARGE SCALE GENOMIC DNA]</scope>
    <source>
        <strain evidence="2">OARG1902GOOAL</strain>
        <tissue evidence="2">Muscle</tissue>
    </source>
</reference>
<gene>
    <name evidence="2" type="ORF">EXN66_Car007856</name>
</gene>
<reference evidence="3" key="2">
    <citation type="submission" date="2019-02" db="EMBL/GenBank/DDBJ databases">
        <title>Opniocepnalus argus Var Kimnra genome.</title>
        <authorList>
            <person name="Zhou C."/>
            <person name="Xiao S."/>
        </authorList>
    </citation>
    <scope>NUCLEOTIDE SEQUENCE [LARGE SCALE GENOMIC DNA]</scope>
</reference>
<proteinExistence type="predicted"/>
<organism evidence="2 3">
    <name type="scientific">Channa argus</name>
    <name type="common">Northern snakehead</name>
    <name type="synonym">Ophicephalus argus</name>
    <dbReference type="NCBI Taxonomy" id="215402"/>
    <lineage>
        <taxon>Eukaryota</taxon>
        <taxon>Metazoa</taxon>
        <taxon>Chordata</taxon>
        <taxon>Craniata</taxon>
        <taxon>Vertebrata</taxon>
        <taxon>Euteleostomi</taxon>
        <taxon>Actinopterygii</taxon>
        <taxon>Neopterygii</taxon>
        <taxon>Teleostei</taxon>
        <taxon>Neoteleostei</taxon>
        <taxon>Acanthomorphata</taxon>
        <taxon>Anabantaria</taxon>
        <taxon>Anabantiformes</taxon>
        <taxon>Channoidei</taxon>
        <taxon>Channidae</taxon>
        <taxon>Channa</taxon>
    </lineage>
</organism>
<feature type="signal peptide" evidence="1">
    <location>
        <begin position="1"/>
        <end position="19"/>
    </location>
</feature>
<evidence type="ECO:0000256" key="1">
    <source>
        <dbReference type="SAM" id="SignalP"/>
    </source>
</evidence>
<accession>A0A6G1PPF0</accession>
<evidence type="ECO:0000313" key="3">
    <source>
        <dbReference type="Proteomes" id="UP000503349"/>
    </source>
</evidence>
<dbReference type="Proteomes" id="UP000503349">
    <property type="component" value="Chromosome 7"/>
</dbReference>